<evidence type="ECO:0000256" key="4">
    <source>
        <dbReference type="ARBA" id="ARBA00011245"/>
    </source>
</evidence>
<evidence type="ECO:0000256" key="10">
    <source>
        <dbReference type="ARBA" id="ARBA00022777"/>
    </source>
</evidence>
<comment type="pathway">
    <text evidence="2 13">Carbohydrate degradation; glycolysis; pyruvate from D-glyceraldehyde 3-phosphate: step 2/5.</text>
</comment>
<evidence type="ECO:0000256" key="13">
    <source>
        <dbReference type="HAMAP-Rule" id="MF_00145"/>
    </source>
</evidence>
<dbReference type="GO" id="GO:0006094">
    <property type="term" value="P:gluconeogenesis"/>
    <property type="evidence" value="ECO:0007669"/>
    <property type="project" value="TreeGrafter"/>
</dbReference>
<evidence type="ECO:0000256" key="8">
    <source>
        <dbReference type="ARBA" id="ARBA00022679"/>
    </source>
</evidence>
<feature type="binding site" evidence="14">
    <location>
        <position position="38"/>
    </location>
    <ligand>
        <name>(2R)-3-phosphoglycerate</name>
        <dbReference type="ChEBI" id="CHEBI:58272"/>
    </ligand>
</feature>
<dbReference type="InterPro" id="IPR036043">
    <property type="entry name" value="Phosphoglycerate_kinase_sf"/>
</dbReference>
<evidence type="ECO:0000256" key="5">
    <source>
        <dbReference type="ARBA" id="ARBA00013061"/>
    </source>
</evidence>
<evidence type="ECO:0000256" key="15">
    <source>
        <dbReference type="PIRSR" id="PIRSR000724-2"/>
    </source>
</evidence>
<evidence type="ECO:0000256" key="1">
    <source>
        <dbReference type="ARBA" id="ARBA00000642"/>
    </source>
</evidence>
<feature type="binding site" evidence="13 14">
    <location>
        <begin position="23"/>
        <end position="25"/>
    </location>
    <ligand>
        <name>substrate</name>
    </ligand>
</feature>
<evidence type="ECO:0000256" key="6">
    <source>
        <dbReference type="ARBA" id="ARBA00016471"/>
    </source>
</evidence>
<feature type="binding site" evidence="13 15">
    <location>
        <position position="295"/>
    </location>
    <ligand>
        <name>ATP</name>
        <dbReference type="ChEBI" id="CHEBI:30616"/>
    </ligand>
</feature>
<feature type="binding site" evidence="13 14">
    <location>
        <begin position="61"/>
        <end position="64"/>
    </location>
    <ligand>
        <name>substrate</name>
    </ligand>
</feature>
<keyword evidence="8 13" id="KW-0808">Transferase</keyword>
<evidence type="ECO:0000313" key="17">
    <source>
        <dbReference type="EMBL" id="TMQ60270.1"/>
    </source>
</evidence>
<comment type="subunit">
    <text evidence="4 13">Monomer.</text>
</comment>
<feature type="binding site" evidence="13 15">
    <location>
        <begin position="355"/>
        <end position="358"/>
    </location>
    <ligand>
        <name>ATP</name>
        <dbReference type="ChEBI" id="CHEBI:30616"/>
    </ligand>
</feature>
<dbReference type="SUPFAM" id="SSF53748">
    <property type="entry name" value="Phosphoglycerate kinase"/>
    <property type="match status" value="1"/>
</dbReference>
<dbReference type="UniPathway" id="UPA00109">
    <property type="reaction ID" value="UER00185"/>
</dbReference>
<dbReference type="InterPro" id="IPR015824">
    <property type="entry name" value="Phosphoglycerate_kinase_N"/>
</dbReference>
<feature type="binding site" evidence="13 15">
    <location>
        <position position="204"/>
    </location>
    <ligand>
        <name>ATP</name>
        <dbReference type="ChEBI" id="CHEBI:30616"/>
    </ligand>
</feature>
<dbReference type="GO" id="GO:0005524">
    <property type="term" value="F:ATP binding"/>
    <property type="evidence" value="ECO:0007669"/>
    <property type="project" value="UniProtKB-KW"/>
</dbReference>
<dbReference type="PANTHER" id="PTHR11406:SF23">
    <property type="entry name" value="PHOSPHOGLYCERATE KINASE 1, CHLOROPLASTIC-RELATED"/>
    <property type="match status" value="1"/>
</dbReference>
<dbReference type="InterPro" id="IPR001576">
    <property type="entry name" value="Phosphoglycerate_kinase"/>
</dbReference>
<feature type="binding site" evidence="13">
    <location>
        <position position="38"/>
    </location>
    <ligand>
        <name>substrate</name>
    </ligand>
</feature>
<keyword evidence="10 13" id="KW-0418">Kinase</keyword>
<reference evidence="17 18" key="1">
    <citation type="journal article" date="2019" name="Nat. Microbiol.">
        <title>Mediterranean grassland soil C-N compound turnover is dependent on rainfall and depth, and is mediated by genomically divergent microorganisms.</title>
        <authorList>
            <person name="Diamond S."/>
            <person name="Andeer P.F."/>
            <person name="Li Z."/>
            <person name="Crits-Christoph A."/>
            <person name="Burstein D."/>
            <person name="Anantharaman K."/>
            <person name="Lane K.R."/>
            <person name="Thomas B.C."/>
            <person name="Pan C."/>
            <person name="Northen T.R."/>
            <person name="Banfield J.F."/>
        </authorList>
    </citation>
    <scope>NUCLEOTIDE SEQUENCE [LARGE SCALE GENOMIC DNA]</scope>
    <source>
        <strain evidence="17">WS_2</strain>
    </source>
</reference>
<comment type="caution">
    <text evidence="17">The sequence shown here is derived from an EMBL/GenBank/DDBJ whole genome shotgun (WGS) entry which is preliminary data.</text>
</comment>
<evidence type="ECO:0000313" key="18">
    <source>
        <dbReference type="Proteomes" id="UP000317716"/>
    </source>
</evidence>
<protein>
    <recommendedName>
        <fullName evidence="6 13">Phosphoglycerate kinase</fullName>
        <ecNumber evidence="5 13">2.7.2.3</ecNumber>
    </recommendedName>
</protein>
<gene>
    <name evidence="13" type="primary">pgk</name>
    <name evidence="17" type="ORF">E6K72_00760</name>
</gene>
<keyword evidence="9 13" id="KW-0547">Nucleotide-binding</keyword>
<keyword evidence="12 13" id="KW-0324">Glycolysis</keyword>
<dbReference type="EC" id="2.7.2.3" evidence="5 13"/>
<dbReference type="CDD" id="cd00318">
    <property type="entry name" value="Phosphoglycerate_kinase"/>
    <property type="match status" value="1"/>
</dbReference>
<comment type="subcellular location">
    <subcellularLocation>
        <location evidence="13">Cytoplasm</location>
    </subcellularLocation>
</comment>
<sequence length="402" mass="42044">MEYRKQTVRAVKPGGLRALVRADFNVPVADGAITDDTRIVATLPTIRLLIERGARVILMSHLGRPKGGPDKKHTLRPVAERLASLLGRPVAFAPDCVGPEAESRARPLGEGDVLLLENLRFHAEEEANDPAFARKLASLGELYVNDAFGTAHRAHASTEGVPRVLRPAVAGLLMERELEYLGRALDRPARPFVAVLGGAKISGKIDVLNALLERVDRLLIGGAMMFTFRRAQGRPTGRSLVEEDRVEMARAVLARAAERSSEIVLPVDCVASGATDGSAPGRVVALDSLGKDDIGVDVGPGTVMLFAEKLSGARTIFWNGPMGIFEVPAFAAGTLGVARAIADAGGGGAVTVVGGGDSVAAVQETGLADRFTHISTGGGAALEFLEGKVLPGVAILDDAPAA</sequence>
<evidence type="ECO:0000256" key="11">
    <source>
        <dbReference type="ARBA" id="ARBA00022840"/>
    </source>
</evidence>
<evidence type="ECO:0000256" key="7">
    <source>
        <dbReference type="ARBA" id="ARBA00022490"/>
    </source>
</evidence>
<feature type="binding site" evidence="14">
    <location>
        <position position="153"/>
    </location>
    <ligand>
        <name>(2R)-3-phosphoglycerate</name>
        <dbReference type="ChEBI" id="CHEBI:58272"/>
    </ligand>
</feature>
<comment type="catalytic activity">
    <reaction evidence="1 13 16">
        <text>(2R)-3-phosphoglycerate + ATP = (2R)-3-phospho-glyceroyl phosphate + ADP</text>
        <dbReference type="Rhea" id="RHEA:14801"/>
        <dbReference type="ChEBI" id="CHEBI:30616"/>
        <dbReference type="ChEBI" id="CHEBI:57604"/>
        <dbReference type="ChEBI" id="CHEBI:58272"/>
        <dbReference type="ChEBI" id="CHEBI:456216"/>
        <dbReference type="EC" id="2.7.2.3"/>
    </reaction>
</comment>
<dbReference type="PRINTS" id="PR00477">
    <property type="entry name" value="PHGLYCKINASE"/>
</dbReference>
<comment type="similarity">
    <text evidence="3 13 16">Belongs to the phosphoglycerate kinase family.</text>
</comment>
<dbReference type="GO" id="GO:0005829">
    <property type="term" value="C:cytosol"/>
    <property type="evidence" value="ECO:0007669"/>
    <property type="project" value="TreeGrafter"/>
</dbReference>
<evidence type="ECO:0000256" key="9">
    <source>
        <dbReference type="ARBA" id="ARBA00022741"/>
    </source>
</evidence>
<keyword evidence="11 13" id="KW-0067">ATP-binding</keyword>
<dbReference type="FunFam" id="3.40.50.1260:FF:000031">
    <property type="entry name" value="Phosphoglycerate kinase 1"/>
    <property type="match status" value="1"/>
</dbReference>
<organism evidence="17 18">
    <name type="scientific">Eiseniibacteriota bacterium</name>
    <dbReference type="NCBI Taxonomy" id="2212470"/>
    <lineage>
        <taxon>Bacteria</taxon>
        <taxon>Candidatus Eiseniibacteriota</taxon>
    </lineage>
</organism>
<dbReference type="Gene3D" id="3.40.50.1260">
    <property type="entry name" value="Phosphoglycerate kinase, N-terminal domain"/>
    <property type="match status" value="2"/>
</dbReference>
<dbReference type="GO" id="GO:0006096">
    <property type="term" value="P:glycolytic process"/>
    <property type="evidence" value="ECO:0007669"/>
    <property type="project" value="UniProtKB-UniRule"/>
</dbReference>
<dbReference type="HAMAP" id="MF_00145">
    <property type="entry name" value="Phosphoglyc_kinase"/>
    <property type="match status" value="1"/>
</dbReference>
<keyword evidence="7 13" id="KW-0963">Cytoplasm</keyword>
<dbReference type="PIRSF" id="PIRSF000724">
    <property type="entry name" value="Pgk"/>
    <property type="match status" value="1"/>
</dbReference>
<feature type="binding site" evidence="13">
    <location>
        <position position="153"/>
    </location>
    <ligand>
        <name>substrate</name>
    </ligand>
</feature>
<evidence type="ECO:0000256" key="14">
    <source>
        <dbReference type="PIRSR" id="PIRSR000724-1"/>
    </source>
</evidence>
<feature type="binding site" evidence="13">
    <location>
        <position position="120"/>
    </location>
    <ligand>
        <name>substrate</name>
    </ligand>
</feature>
<feature type="binding site" evidence="13 15">
    <location>
        <position position="326"/>
    </location>
    <ligand>
        <name>ATP</name>
        <dbReference type="ChEBI" id="CHEBI:30616"/>
    </ligand>
</feature>
<feature type="binding site" evidence="14">
    <location>
        <position position="120"/>
    </location>
    <ligand>
        <name>(2R)-3-phosphoglycerate</name>
        <dbReference type="ChEBI" id="CHEBI:58272"/>
    </ligand>
</feature>
<evidence type="ECO:0000256" key="3">
    <source>
        <dbReference type="ARBA" id="ARBA00008982"/>
    </source>
</evidence>
<dbReference type="EMBL" id="VBOS01000027">
    <property type="protein sequence ID" value="TMQ60270.1"/>
    <property type="molecule type" value="Genomic_DNA"/>
</dbReference>
<accession>A0A538T9G0</accession>
<name>A0A538T9G0_UNCEI</name>
<dbReference type="GO" id="GO:0043531">
    <property type="term" value="F:ADP binding"/>
    <property type="evidence" value="ECO:0007669"/>
    <property type="project" value="TreeGrafter"/>
</dbReference>
<dbReference type="Proteomes" id="UP000317716">
    <property type="component" value="Unassembled WGS sequence"/>
</dbReference>
<dbReference type="PANTHER" id="PTHR11406">
    <property type="entry name" value="PHOSPHOGLYCERATE KINASE"/>
    <property type="match status" value="1"/>
</dbReference>
<evidence type="ECO:0000256" key="12">
    <source>
        <dbReference type="ARBA" id="ARBA00023152"/>
    </source>
</evidence>
<dbReference type="FunFam" id="3.40.50.1260:FF:000006">
    <property type="entry name" value="Phosphoglycerate kinase"/>
    <property type="match status" value="1"/>
</dbReference>
<evidence type="ECO:0000256" key="2">
    <source>
        <dbReference type="ARBA" id="ARBA00004838"/>
    </source>
</evidence>
<dbReference type="Pfam" id="PF00162">
    <property type="entry name" value="PGK"/>
    <property type="match status" value="1"/>
</dbReference>
<evidence type="ECO:0000256" key="16">
    <source>
        <dbReference type="RuleBase" id="RU000532"/>
    </source>
</evidence>
<dbReference type="GO" id="GO:0004618">
    <property type="term" value="F:phosphoglycerate kinase activity"/>
    <property type="evidence" value="ECO:0007669"/>
    <property type="project" value="UniProtKB-UniRule"/>
</dbReference>
<proteinExistence type="inferred from homology"/>
<dbReference type="AlphaFoldDB" id="A0A538T9G0"/>